<dbReference type="Pfam" id="PF18878">
    <property type="entry name" value="PPE-PPW"/>
    <property type="match status" value="1"/>
</dbReference>
<feature type="domain" description="PPE-PPW subfamily C-terminal" evidence="4">
    <location>
        <begin position="507"/>
        <end position="554"/>
    </location>
</feature>
<dbReference type="InterPro" id="IPR038332">
    <property type="entry name" value="PPE_sf"/>
</dbReference>
<dbReference type="Proteomes" id="UP000465240">
    <property type="component" value="Unassembled WGS sequence"/>
</dbReference>
<gene>
    <name evidence="5" type="primary">PPE11_2</name>
    <name evidence="5" type="ORF">MPRG_27010</name>
</gene>
<sequence length="559" mass="57373">MTGFSGWMAAPPEVHSALLSSGPGPGALLAAASAWSALSAEYATVAAELVAVLGAVQGAAWAGPSAQAYVEAHLPYLNWLTQAGQSSAENAAREEAMAAAYLTALATMPTLPELAANHAVHGALLATNFFGINTIPIALNETDYARMWTQAAATMSGYQAASDSALAAAPPADPAPQILQNPLQAYQDFMSNPQLNPFTQFENLINNPQLDAILQQLGIGNDTIAHDPLVDNALDDFVANVLRNFGYDWNPAEGTLNGLEYDYYTDPTVAAFWVARTLELGEDFQQFFVYLQTNPVLAVQYLVSLELFDWPTHLAEVFTLTSQPAALAAALPVAAAPLASAGGLAGLAGLAALPQPVAAPAMVPIAAQPPLPVAGLSSTTAPAAAPASAPAPAPHTTAGPPSPSPSPPASPAAGGAGFTPPYAVPPGIGFGSGLSAKASSAAKRQASQPDSAAQAAAAAAREQGRARRRRAARNRGFGDEFLDMNVDVNPQWDPQRDPQWDGPPSAQASERGAQTMGFAGTVSDESLSGAAGLTTLAGDGFGDGPRMPLLPGSWLNDSQ</sequence>
<dbReference type="InterPro" id="IPR043641">
    <property type="entry name" value="PPE-PPW_C"/>
</dbReference>
<proteinExistence type="inferred from homology"/>
<accession>A0ABQ1C4Q9</accession>
<reference evidence="5 6" key="1">
    <citation type="journal article" date="2019" name="Emerg. Microbes Infect.">
        <title>Comprehensive subspecies identification of 175 nontuberculous mycobacteria species based on 7547 genomic profiles.</title>
        <authorList>
            <person name="Matsumoto Y."/>
            <person name="Kinjo T."/>
            <person name="Motooka D."/>
            <person name="Nabeya D."/>
            <person name="Jung N."/>
            <person name="Uechi K."/>
            <person name="Horii T."/>
            <person name="Iida T."/>
            <person name="Fujita J."/>
            <person name="Nakamura S."/>
        </authorList>
    </citation>
    <scope>NUCLEOTIDE SEQUENCE [LARGE SCALE GENOMIC DNA]</scope>
    <source>
        <strain evidence="5 6">JCM 18565</strain>
    </source>
</reference>
<dbReference type="SUPFAM" id="SSF140459">
    <property type="entry name" value="PE/PPE dimer-like"/>
    <property type="match status" value="1"/>
</dbReference>
<name>A0ABQ1C4Q9_9MYCO</name>
<dbReference type="InterPro" id="IPR000030">
    <property type="entry name" value="PPE_dom"/>
</dbReference>
<protein>
    <submittedName>
        <fullName evidence="5">PPE family protein</fullName>
    </submittedName>
</protein>
<comment type="caution">
    <text evidence="5">The sequence shown here is derived from an EMBL/GenBank/DDBJ whole genome shotgun (WGS) entry which is preliminary data.</text>
</comment>
<evidence type="ECO:0000256" key="2">
    <source>
        <dbReference type="SAM" id="MobiDB-lite"/>
    </source>
</evidence>
<feature type="domain" description="PPE" evidence="3">
    <location>
        <begin position="7"/>
        <end position="169"/>
    </location>
</feature>
<feature type="compositionally biased region" description="Low complexity" evidence="2">
    <location>
        <begin position="526"/>
        <end position="538"/>
    </location>
</feature>
<feature type="region of interest" description="Disordered" evidence="2">
    <location>
        <begin position="376"/>
        <end position="420"/>
    </location>
</feature>
<evidence type="ECO:0000259" key="3">
    <source>
        <dbReference type="Pfam" id="PF00823"/>
    </source>
</evidence>
<feature type="compositionally biased region" description="Pro residues" evidence="2">
    <location>
        <begin position="400"/>
        <end position="410"/>
    </location>
</feature>
<dbReference type="PANTHER" id="PTHR46766">
    <property type="entry name" value="GLUTAMINE-RICH PROTEIN 2"/>
    <property type="match status" value="1"/>
</dbReference>
<comment type="similarity">
    <text evidence="1">Belongs to the mycobacterial PPE family.</text>
</comment>
<evidence type="ECO:0000313" key="6">
    <source>
        <dbReference type="Proteomes" id="UP000465240"/>
    </source>
</evidence>
<dbReference type="EMBL" id="BLKX01000001">
    <property type="protein sequence ID" value="GFG79425.1"/>
    <property type="molecule type" value="Genomic_DNA"/>
</dbReference>
<organism evidence="5 6">
    <name type="scientific">Mycobacterium paragordonae</name>
    <dbReference type="NCBI Taxonomy" id="1389713"/>
    <lineage>
        <taxon>Bacteria</taxon>
        <taxon>Bacillati</taxon>
        <taxon>Actinomycetota</taxon>
        <taxon>Actinomycetes</taxon>
        <taxon>Mycobacteriales</taxon>
        <taxon>Mycobacteriaceae</taxon>
        <taxon>Mycobacterium</taxon>
    </lineage>
</organism>
<keyword evidence="6" id="KW-1185">Reference proteome</keyword>
<dbReference type="Pfam" id="PF00823">
    <property type="entry name" value="PPE"/>
    <property type="match status" value="1"/>
</dbReference>
<evidence type="ECO:0000256" key="1">
    <source>
        <dbReference type="ARBA" id="ARBA00010652"/>
    </source>
</evidence>
<feature type="compositionally biased region" description="Low complexity" evidence="2">
    <location>
        <begin position="376"/>
        <end position="399"/>
    </location>
</feature>
<feature type="region of interest" description="Disordered" evidence="2">
    <location>
        <begin position="440"/>
        <end position="559"/>
    </location>
</feature>
<dbReference type="PANTHER" id="PTHR46766:SF1">
    <property type="entry name" value="GLUTAMINE-RICH PROTEIN 2"/>
    <property type="match status" value="1"/>
</dbReference>
<feature type="compositionally biased region" description="Low complexity" evidence="2">
    <location>
        <begin position="440"/>
        <end position="461"/>
    </location>
</feature>
<evidence type="ECO:0000259" key="4">
    <source>
        <dbReference type="Pfam" id="PF18878"/>
    </source>
</evidence>
<dbReference type="Gene3D" id="1.20.1260.20">
    <property type="entry name" value="PPE superfamily"/>
    <property type="match status" value="1"/>
</dbReference>
<evidence type="ECO:0000313" key="5">
    <source>
        <dbReference type="EMBL" id="GFG79425.1"/>
    </source>
</evidence>